<reference evidence="1 2" key="1">
    <citation type="journal article" date="2016" name="Antonie Van Leeuwenhoek">
        <title>Nocardia donostiensis sp. nov., isolated from human respiratory specimens.</title>
        <authorList>
            <person name="Ercibengoa M."/>
            <person name="Bell M."/>
            <person name="Marimon J.M."/>
            <person name="Humrighouse B."/>
            <person name="Klenk H.P."/>
            <person name="Potter G."/>
            <person name="Perez-Trallero E."/>
        </authorList>
    </citation>
    <scope>NUCLEOTIDE SEQUENCE [LARGE SCALE GENOMIC DNA]</scope>
    <source>
        <strain evidence="1 2">X1655</strain>
    </source>
</reference>
<dbReference type="STRING" id="1538463.B0T36_06580"/>
<dbReference type="Pfam" id="PF04075">
    <property type="entry name" value="F420H2_quin_red"/>
    <property type="match status" value="1"/>
</dbReference>
<dbReference type="InterPro" id="IPR012349">
    <property type="entry name" value="Split_barrel_FMN-bd"/>
</dbReference>
<dbReference type="GO" id="GO:0016491">
    <property type="term" value="F:oxidoreductase activity"/>
    <property type="evidence" value="ECO:0007669"/>
    <property type="project" value="InterPro"/>
</dbReference>
<keyword evidence="2" id="KW-1185">Reference proteome</keyword>
<dbReference type="EMBL" id="MUMY01000002">
    <property type="protein sequence ID" value="ONM50000.1"/>
    <property type="molecule type" value="Genomic_DNA"/>
</dbReference>
<accession>A0A1V2TKD8</accession>
<dbReference type="NCBIfam" id="TIGR00026">
    <property type="entry name" value="hi_GC_TIGR00026"/>
    <property type="match status" value="1"/>
</dbReference>
<sequence>MTGSYTLPPAVADRLVRLATRALHNRHLMRAPIWLYRARLGFLLGSRLLMLEHRGRKTGLRRYVILEVIDHPEPDRYVVVSGFGTKAQWFRNIQADPRTHVWTGRRHRTPATARVLLQEQAAASLQRYTRQHPRAWETMKPAVENTLGAPIDERAPELPMVELHLTQP</sequence>
<evidence type="ECO:0000313" key="1">
    <source>
        <dbReference type="EMBL" id="ONM50000.1"/>
    </source>
</evidence>
<organism evidence="1 2">
    <name type="scientific">Nocardia donostiensis</name>
    <dbReference type="NCBI Taxonomy" id="1538463"/>
    <lineage>
        <taxon>Bacteria</taxon>
        <taxon>Bacillati</taxon>
        <taxon>Actinomycetota</taxon>
        <taxon>Actinomycetes</taxon>
        <taxon>Mycobacteriales</taxon>
        <taxon>Nocardiaceae</taxon>
        <taxon>Nocardia</taxon>
    </lineage>
</organism>
<dbReference type="InterPro" id="IPR004378">
    <property type="entry name" value="F420H2_quin_Rdtase"/>
</dbReference>
<gene>
    <name evidence="1" type="ORF">B0T46_02500</name>
</gene>
<evidence type="ECO:0000313" key="2">
    <source>
        <dbReference type="Proteomes" id="UP000188836"/>
    </source>
</evidence>
<comment type="caution">
    <text evidence="1">The sequence shown here is derived from an EMBL/GenBank/DDBJ whole genome shotgun (WGS) entry which is preliminary data.</text>
</comment>
<dbReference type="AlphaFoldDB" id="A0A1V2TKD8"/>
<dbReference type="Gene3D" id="2.30.110.10">
    <property type="entry name" value="Electron Transport, Fmn-binding Protein, Chain A"/>
    <property type="match status" value="1"/>
</dbReference>
<dbReference type="OrthoDB" id="163266at2"/>
<dbReference type="Proteomes" id="UP000188836">
    <property type="component" value="Unassembled WGS sequence"/>
</dbReference>
<protein>
    <submittedName>
        <fullName evidence="1">Nitroreductase</fullName>
    </submittedName>
</protein>
<proteinExistence type="predicted"/>
<dbReference type="RefSeq" id="WP_077114820.1">
    <property type="nucleotide sequence ID" value="NZ_MUKP01000046.1"/>
</dbReference>
<name>A0A1V2TKD8_9NOCA</name>